<sequence length="322" mass="36209">MGRVVEVSSLFDVRRCRGGFGDADVVQISQPMPEVDYRSLAALLSDHPRVTLRVYGSDEELVTLRLLRWFPYLRRFSIAGLHHLTDLTPLQQLSAEVEFLDLGETRTPLDLAPVAAFQGLRQLRIVAHRRGLPDLLNANPGLRGLALWRLPVDQVLPVMALPDLQSLALTLGSLTSTEWLACVPTLRYLAVRAVRKIANLDAVTRLPALQWLWLDALTLDHLPDFAACSTLLRVDCTEMRHLRHPASLQGLAAAPRLRELMVTESRLPIEAFIPFVDHPTLEHVSVGLGTERRNHDAKRLLRRTPPRADTDFTTVHGLLRMR</sequence>
<gene>
    <name evidence="1" type="ORF">C1I93_05275</name>
</gene>
<dbReference type="AlphaFoldDB" id="A0A2W2DIM9"/>
<dbReference type="InterPro" id="IPR032675">
    <property type="entry name" value="LRR_dom_sf"/>
</dbReference>
<proteinExistence type="predicted"/>
<protein>
    <recommendedName>
        <fullName evidence="3">Leucine-rich repeat domain-containing protein</fullName>
    </recommendedName>
</protein>
<dbReference type="SUPFAM" id="SSF52058">
    <property type="entry name" value="L domain-like"/>
    <property type="match status" value="1"/>
</dbReference>
<dbReference type="OrthoDB" id="3362470at2"/>
<evidence type="ECO:0000313" key="1">
    <source>
        <dbReference type="EMBL" id="PZF99597.1"/>
    </source>
</evidence>
<reference evidence="1 2" key="1">
    <citation type="submission" date="2018-01" db="EMBL/GenBank/DDBJ databases">
        <title>Draft genome sequence of Jishengella endophytica.</title>
        <authorList>
            <person name="Sahin N."/>
            <person name="Ay H."/>
            <person name="Saygin H."/>
        </authorList>
    </citation>
    <scope>NUCLEOTIDE SEQUENCE [LARGE SCALE GENOMIC DNA]</scope>
    <source>
        <strain evidence="1 2">DSM 45430</strain>
    </source>
</reference>
<evidence type="ECO:0000313" key="2">
    <source>
        <dbReference type="Proteomes" id="UP000248627"/>
    </source>
</evidence>
<dbReference type="Gene3D" id="3.80.10.10">
    <property type="entry name" value="Ribonuclease Inhibitor"/>
    <property type="match status" value="1"/>
</dbReference>
<keyword evidence="2" id="KW-1185">Reference proteome</keyword>
<comment type="caution">
    <text evidence="1">The sequence shown here is derived from an EMBL/GenBank/DDBJ whole genome shotgun (WGS) entry which is preliminary data.</text>
</comment>
<dbReference type="RefSeq" id="WP_111242082.1">
    <property type="nucleotide sequence ID" value="NZ_AP023358.1"/>
</dbReference>
<dbReference type="EMBL" id="POTX01000021">
    <property type="protein sequence ID" value="PZF99597.1"/>
    <property type="molecule type" value="Genomic_DNA"/>
</dbReference>
<accession>A0A2W2DIM9</accession>
<evidence type="ECO:0008006" key="3">
    <source>
        <dbReference type="Google" id="ProtNLM"/>
    </source>
</evidence>
<name>A0A2W2DIM9_9ACTN</name>
<dbReference type="Proteomes" id="UP000248627">
    <property type="component" value="Unassembled WGS sequence"/>
</dbReference>
<organism evidence="1 2">
    <name type="scientific">Micromonospora endophytica</name>
    <dbReference type="NCBI Taxonomy" id="515350"/>
    <lineage>
        <taxon>Bacteria</taxon>
        <taxon>Bacillati</taxon>
        <taxon>Actinomycetota</taxon>
        <taxon>Actinomycetes</taxon>
        <taxon>Micromonosporales</taxon>
        <taxon>Micromonosporaceae</taxon>
        <taxon>Micromonospora</taxon>
    </lineage>
</organism>